<keyword evidence="2" id="KW-1185">Reference proteome</keyword>
<accession>A0ABQ2QDI8</accession>
<dbReference type="RefSeq" id="WP_188952737.1">
    <property type="nucleotide sequence ID" value="NZ_BMQW01000001.1"/>
</dbReference>
<reference evidence="2" key="1">
    <citation type="journal article" date="2019" name="Int. J. Syst. Evol. Microbiol.">
        <title>The Global Catalogue of Microorganisms (GCM) 10K type strain sequencing project: providing services to taxonomists for standard genome sequencing and annotation.</title>
        <authorList>
            <consortium name="The Broad Institute Genomics Platform"/>
            <consortium name="The Broad Institute Genome Sequencing Center for Infectious Disease"/>
            <person name="Wu L."/>
            <person name="Ma J."/>
        </authorList>
    </citation>
    <scope>NUCLEOTIDE SEQUENCE [LARGE SCALE GENOMIC DNA]</scope>
    <source>
        <strain evidence="2">JCM 32305</strain>
    </source>
</reference>
<dbReference type="Proteomes" id="UP000654004">
    <property type="component" value="Unassembled WGS sequence"/>
</dbReference>
<name>A0ABQ2QDI8_9GAMM</name>
<organism evidence="1 2">
    <name type="scientific">Shewanella ulleungensis</name>
    <dbReference type="NCBI Taxonomy" id="2282699"/>
    <lineage>
        <taxon>Bacteria</taxon>
        <taxon>Pseudomonadati</taxon>
        <taxon>Pseudomonadota</taxon>
        <taxon>Gammaproteobacteria</taxon>
        <taxon>Alteromonadales</taxon>
        <taxon>Shewanellaceae</taxon>
        <taxon>Shewanella</taxon>
    </lineage>
</organism>
<proteinExistence type="predicted"/>
<dbReference type="EMBL" id="BMQW01000001">
    <property type="protein sequence ID" value="GGP74791.1"/>
    <property type="molecule type" value="Genomic_DNA"/>
</dbReference>
<sequence>MSSEIIKSSFTAVQIGVARSDGKLHLTQSTIIFEPFNKAQGLGPYTLIRDDIDSVTRCMGKGGGIMPVTADAIRITLKSKQVYEFIIAEPNQWIAALSRPLN</sequence>
<gene>
    <name evidence="1" type="ORF">GCM10009410_03370</name>
</gene>
<evidence type="ECO:0000313" key="1">
    <source>
        <dbReference type="EMBL" id="GGP74791.1"/>
    </source>
</evidence>
<evidence type="ECO:0008006" key="3">
    <source>
        <dbReference type="Google" id="ProtNLM"/>
    </source>
</evidence>
<evidence type="ECO:0000313" key="2">
    <source>
        <dbReference type="Proteomes" id="UP000654004"/>
    </source>
</evidence>
<protein>
    <recommendedName>
        <fullName evidence="3">GRAM domain-containing protein</fullName>
    </recommendedName>
</protein>
<comment type="caution">
    <text evidence="1">The sequence shown here is derived from an EMBL/GenBank/DDBJ whole genome shotgun (WGS) entry which is preliminary data.</text>
</comment>